<name>A0ABX4HAJ7_9CORY</name>
<feature type="domain" description="Spore protein YkvP/CgeB glycosyl transferase-like" evidence="1">
    <location>
        <begin position="277"/>
        <end position="392"/>
    </location>
</feature>
<dbReference type="SUPFAM" id="SSF53448">
    <property type="entry name" value="Nucleotide-diphospho-sugar transferases"/>
    <property type="match status" value="1"/>
</dbReference>
<keyword evidence="3" id="KW-1185">Reference proteome</keyword>
<dbReference type="InterPro" id="IPR029044">
    <property type="entry name" value="Nucleotide-diphossugar_trans"/>
</dbReference>
<evidence type="ECO:0000259" key="1">
    <source>
        <dbReference type="Pfam" id="PF13524"/>
    </source>
</evidence>
<accession>A0ABX4HAJ7</accession>
<dbReference type="InterPro" id="IPR055259">
    <property type="entry name" value="YkvP/CgeB_Glyco_trans-like"/>
</dbReference>
<dbReference type="Proteomes" id="UP000218281">
    <property type="component" value="Unassembled WGS sequence"/>
</dbReference>
<comment type="caution">
    <text evidence="2">The sequence shown here is derived from an EMBL/GenBank/DDBJ whole genome shotgun (WGS) entry which is preliminary data.</text>
</comment>
<dbReference type="EMBL" id="NSGO01000004">
    <property type="protein sequence ID" value="PAT06364.1"/>
    <property type="molecule type" value="Genomic_DNA"/>
</dbReference>
<dbReference type="Gene3D" id="3.90.550.10">
    <property type="entry name" value="Spore Coat Polysaccharide Biosynthesis Protein SpsA, Chain A"/>
    <property type="match status" value="1"/>
</dbReference>
<sequence>MDRKVTRIFSTTNLQRTRKNFQNKGLKNTVLKISRSVRKEFLNSAVGGSKIALDPLPPTYRQKSFPNVKVAGIFDEFSATVWSEEFDLTLITKATAEQIAAGDQSISHFDLLFVESAWNGNNGEWQYQLTGQSAPSKDVVALVSAFQAQGIPTVFWNKEDPTHFEEFIDTAALFDHIFTTASERIEDYKQRTNATSVHLLPFAASASLHNPIRRSSTVRDGEIAFGGMYFAHKFPERREQMDLLLGAAANVVKNDRDKFVIFSRYVGGEKKYQFPAPLDGYVVGSLPYDKMLRAYRKFKVFLNVNSVVNSESMCARRVFELTAAGALVVSTSSPAIRHFFDPNELFVVEAQREAELLLRSVLNSKLLRDRQIHRGQRKIWGQHTYAHRAASVVEAALGTSTELRKPPRVAVIASTNRPDQLGHLFNQVGRQSGVEVELCLMQHGFDLGEAELQQLAAEHDIDVLKTCSADESLTLGECLNELVAISSSPYISKMDDDDFYGEHYLFDLVQAHRFSGADLIGKQAVYVDLVESGAKVLRSPEKEHRWTEFVAGPTLFGPRETFEKFPFASKTRGEDSDFLNRLVRAGKRIYSSDRFNFVQVRHGNSHTWESGDLEFLANGTVVQFEDFRRSVEF</sequence>
<organism evidence="2 3">
    <name type="scientific">Corynebacterium hadale</name>
    <dbReference type="NCBI Taxonomy" id="2026255"/>
    <lineage>
        <taxon>Bacteria</taxon>
        <taxon>Bacillati</taxon>
        <taxon>Actinomycetota</taxon>
        <taxon>Actinomycetes</taxon>
        <taxon>Mycobacteriales</taxon>
        <taxon>Corynebacteriaceae</taxon>
        <taxon>Corynebacterium</taxon>
    </lineage>
</organism>
<evidence type="ECO:0000313" key="2">
    <source>
        <dbReference type="EMBL" id="PAT06364.1"/>
    </source>
</evidence>
<reference evidence="2 3" key="1">
    <citation type="submission" date="2017-08" db="EMBL/GenBank/DDBJ databases">
        <title>Whole genome sequences of 6 clinical strains closest to Corynebacterium imitans.</title>
        <authorList>
            <person name="Bernier A.-M."/>
            <person name="Burdz T."/>
            <person name="Bernard K."/>
        </authorList>
    </citation>
    <scope>NUCLEOTIDE SEQUENCE [LARGE SCALE GENOMIC DNA]</scope>
    <source>
        <strain evidence="2 3">NML93-0607</strain>
    </source>
</reference>
<evidence type="ECO:0000313" key="3">
    <source>
        <dbReference type="Proteomes" id="UP000218281"/>
    </source>
</evidence>
<gene>
    <name evidence="2" type="ORF">CKJ81_05295</name>
</gene>
<protein>
    <submittedName>
        <fullName evidence="2">Glycosyltransferase</fullName>
    </submittedName>
</protein>
<dbReference type="Pfam" id="PF13524">
    <property type="entry name" value="Glyco_trans_1_2"/>
    <property type="match status" value="1"/>
</dbReference>
<proteinExistence type="predicted"/>